<dbReference type="PATRIC" id="fig|1217690.3.peg.1576"/>
<evidence type="ECO:0000313" key="3">
    <source>
        <dbReference type="EMBL" id="EOQ63962.1"/>
    </source>
</evidence>
<evidence type="ECO:0000256" key="2">
    <source>
        <dbReference type="SAM" id="SignalP"/>
    </source>
</evidence>
<dbReference type="Proteomes" id="UP000014041">
    <property type="component" value="Unassembled WGS sequence"/>
</dbReference>
<dbReference type="RefSeq" id="WP_016138443.1">
    <property type="nucleotide sequence ID" value="NZ_KB976986.1"/>
</dbReference>
<protein>
    <recommendedName>
        <fullName evidence="5">Acid shock protein</fullName>
    </recommendedName>
</protein>
<feature type="signal peptide" evidence="2">
    <location>
        <begin position="1"/>
        <end position="22"/>
    </location>
</feature>
<sequence length="98" mass="10396">MKKLSTILTAGVLAMLSVSAFACPKGTQLQGGTGPNHKGGKCVAAHGKATAKKEAVKAKQDVKKDMTEQKHEAMMKSMHAQHDATQMKHDAMKPATKP</sequence>
<dbReference type="AlphaFoldDB" id="R8Y927"/>
<dbReference type="HOGENOM" id="CLU_157726_0_1_6"/>
<feature type="compositionally biased region" description="Basic and acidic residues" evidence="1">
    <location>
        <begin position="53"/>
        <end position="92"/>
    </location>
</feature>
<feature type="region of interest" description="Disordered" evidence="1">
    <location>
        <begin position="53"/>
        <end position="98"/>
    </location>
</feature>
<dbReference type="EMBL" id="APQJ01000007">
    <property type="protein sequence ID" value="EOQ63962.1"/>
    <property type="molecule type" value="Genomic_DNA"/>
</dbReference>
<evidence type="ECO:0000256" key="1">
    <source>
        <dbReference type="SAM" id="MobiDB-lite"/>
    </source>
</evidence>
<name>R8Y927_ACICA</name>
<feature type="chain" id="PRO_5004479421" description="Acid shock protein" evidence="2">
    <location>
        <begin position="23"/>
        <end position="98"/>
    </location>
</feature>
<reference evidence="3 4" key="1">
    <citation type="submission" date="2013-02" db="EMBL/GenBank/DDBJ databases">
        <title>The Genome Sequence of Acinetobacter sp. ANC 3811.</title>
        <authorList>
            <consortium name="The Broad Institute Genome Sequencing Platform"/>
            <consortium name="The Broad Institute Genome Sequencing Center for Infectious Disease"/>
            <person name="Cerqueira G."/>
            <person name="Feldgarden M."/>
            <person name="Courvalin P."/>
            <person name="Perichon B."/>
            <person name="Grillot-Courvalin C."/>
            <person name="Clermont D."/>
            <person name="Rocha E."/>
            <person name="Yoon E.-J."/>
            <person name="Nemec A."/>
            <person name="Walker B."/>
            <person name="Young S.K."/>
            <person name="Zeng Q."/>
            <person name="Gargeya S."/>
            <person name="Fitzgerald M."/>
            <person name="Haas B."/>
            <person name="Abouelleil A."/>
            <person name="Alvarado L."/>
            <person name="Arachchi H.M."/>
            <person name="Berlin A.M."/>
            <person name="Chapman S.B."/>
            <person name="Dewar J."/>
            <person name="Goldberg J."/>
            <person name="Griggs A."/>
            <person name="Gujja S."/>
            <person name="Hansen M."/>
            <person name="Howarth C."/>
            <person name="Imamovic A."/>
            <person name="Larimer J."/>
            <person name="McCowan C."/>
            <person name="Murphy C."/>
            <person name="Neiman D."/>
            <person name="Pearson M."/>
            <person name="Priest M."/>
            <person name="Roberts A."/>
            <person name="Saif S."/>
            <person name="Shea T."/>
            <person name="Sisk P."/>
            <person name="Sykes S."/>
            <person name="Wortman J."/>
            <person name="Nusbaum C."/>
            <person name="Birren B."/>
        </authorList>
    </citation>
    <scope>NUCLEOTIDE SEQUENCE [LARGE SCALE GENOMIC DNA]</scope>
    <source>
        <strain evidence="3 4">ANC 3811</strain>
    </source>
</reference>
<evidence type="ECO:0000313" key="4">
    <source>
        <dbReference type="Proteomes" id="UP000014041"/>
    </source>
</evidence>
<evidence type="ECO:0008006" key="5">
    <source>
        <dbReference type="Google" id="ProtNLM"/>
    </source>
</evidence>
<organism evidence="3 4">
    <name type="scientific">Acinetobacter calcoaceticus ANC 3811</name>
    <dbReference type="NCBI Taxonomy" id="1217690"/>
    <lineage>
        <taxon>Bacteria</taxon>
        <taxon>Pseudomonadati</taxon>
        <taxon>Pseudomonadota</taxon>
        <taxon>Gammaproteobacteria</taxon>
        <taxon>Moraxellales</taxon>
        <taxon>Moraxellaceae</taxon>
        <taxon>Acinetobacter</taxon>
        <taxon>Acinetobacter calcoaceticus/baumannii complex</taxon>
    </lineage>
</organism>
<gene>
    <name evidence="3" type="ORF">F935_01592</name>
</gene>
<dbReference type="PROSITE" id="PS51257">
    <property type="entry name" value="PROKAR_LIPOPROTEIN"/>
    <property type="match status" value="1"/>
</dbReference>
<accession>R8Y927</accession>
<comment type="caution">
    <text evidence="3">The sequence shown here is derived from an EMBL/GenBank/DDBJ whole genome shotgun (WGS) entry which is preliminary data.</text>
</comment>
<proteinExistence type="predicted"/>
<keyword evidence="2" id="KW-0732">Signal</keyword>